<gene>
    <name evidence="2" type="ORF">HWQ14_12990</name>
</gene>
<name>A0A7H8UGD7_ENTCL</name>
<evidence type="ECO:0000313" key="3">
    <source>
        <dbReference type="Proteomes" id="UP000509421"/>
    </source>
</evidence>
<dbReference type="PANTHER" id="PTHR46401:SF2">
    <property type="entry name" value="GLYCOSYLTRANSFERASE WBBK-RELATED"/>
    <property type="match status" value="1"/>
</dbReference>
<evidence type="ECO:0000313" key="2">
    <source>
        <dbReference type="EMBL" id="QKZ98534.1"/>
    </source>
</evidence>
<dbReference type="Proteomes" id="UP000509421">
    <property type="component" value="Chromosome"/>
</dbReference>
<dbReference type="SUPFAM" id="SSF53756">
    <property type="entry name" value="UDP-Glycosyltransferase/glycogen phosphorylase"/>
    <property type="match status" value="1"/>
</dbReference>
<proteinExistence type="predicted"/>
<dbReference type="RefSeq" id="WP_176609945.1">
    <property type="nucleotide sequence ID" value="NZ_CP056117.1"/>
</dbReference>
<dbReference type="Pfam" id="PF13692">
    <property type="entry name" value="Glyco_trans_1_4"/>
    <property type="match status" value="1"/>
</dbReference>
<dbReference type="Gene3D" id="3.40.50.2000">
    <property type="entry name" value="Glycogen Phosphorylase B"/>
    <property type="match status" value="2"/>
</dbReference>
<evidence type="ECO:0000256" key="1">
    <source>
        <dbReference type="ARBA" id="ARBA00022679"/>
    </source>
</evidence>
<accession>A0A7H8UGD7</accession>
<keyword evidence="1 2" id="KW-0808">Transferase</keyword>
<organism evidence="2 3">
    <name type="scientific">Enterobacter cloacae</name>
    <dbReference type="NCBI Taxonomy" id="550"/>
    <lineage>
        <taxon>Bacteria</taxon>
        <taxon>Pseudomonadati</taxon>
        <taxon>Pseudomonadota</taxon>
        <taxon>Gammaproteobacteria</taxon>
        <taxon>Enterobacterales</taxon>
        <taxon>Enterobacteriaceae</taxon>
        <taxon>Enterobacter</taxon>
        <taxon>Enterobacter cloacae complex</taxon>
    </lineage>
</organism>
<dbReference type="AlphaFoldDB" id="A0A7H8UGD7"/>
<dbReference type="CDD" id="cd03801">
    <property type="entry name" value="GT4_PimA-like"/>
    <property type="match status" value="1"/>
</dbReference>
<reference evidence="2 3" key="1">
    <citation type="submission" date="2020-06" db="EMBL/GenBank/DDBJ databases">
        <title>Long-read sequencing of DSM26481-BlokeschLab.</title>
        <authorList>
            <person name="Blokesch M."/>
        </authorList>
    </citation>
    <scope>NUCLEOTIDE SEQUENCE [LARGE SCALE GENOMIC DNA]</scope>
    <source>
        <strain evidence="2 3">DSM 26481</strain>
    </source>
</reference>
<sequence>MKKLLVLSPRFPFPVIGGDRLRIYKICEQLSKKFELTLLSLCESEEEMSLPVSDSVFSRIERVYLSPLKSKLNVIKALPSSKPLQIAYYSSAKFELKIKELIPFHDAVFAHLIRTGEYIKDKNIRTILEMTDAISLNYKRVAELNETKNLRTFIYRLEQKRLERYEKQIASKFDLVSFISNVDRQYLYPNSSPTIKVYPNGVDTKSLMFKNRTLHCDNPIIIVFIGNMHSLQNMDAARWFAKKILPHLSLNNRKVIFNVIGKIRDSDKEYLNNIPNVNAIGSVNDINEACENGHIGVCPMRLGAGVQNKILEYMALGLPCITSTVGFEGIGATKNNELIVADSLSQYRDAISKLVNNQSFYKDIANNARTFVETKFSWESMITPLVNDIEKLLD</sequence>
<dbReference type="EMBL" id="CP056117">
    <property type="protein sequence ID" value="QKZ98534.1"/>
    <property type="molecule type" value="Genomic_DNA"/>
</dbReference>
<dbReference type="GO" id="GO:0016757">
    <property type="term" value="F:glycosyltransferase activity"/>
    <property type="evidence" value="ECO:0007669"/>
    <property type="project" value="TreeGrafter"/>
</dbReference>
<dbReference type="PANTHER" id="PTHR46401">
    <property type="entry name" value="GLYCOSYLTRANSFERASE WBBK-RELATED"/>
    <property type="match status" value="1"/>
</dbReference>
<protein>
    <submittedName>
        <fullName evidence="2">Glycosyltransferase</fullName>
    </submittedName>
</protein>